<dbReference type="RefSeq" id="WP_109568681.1">
    <property type="nucleotide sequence ID" value="NZ_CP029463.1"/>
</dbReference>
<dbReference type="Proteomes" id="UP000245429">
    <property type="component" value="Chromosome"/>
</dbReference>
<name>A0A2U8QT11_9FLAO</name>
<evidence type="ECO:0000313" key="2">
    <source>
        <dbReference type="EMBL" id="AWM13278.1"/>
    </source>
</evidence>
<keyword evidence="1" id="KW-0732">Signal</keyword>
<dbReference type="PROSITE" id="PS51257">
    <property type="entry name" value="PROKAR_LIPOPROTEIN"/>
    <property type="match status" value="1"/>
</dbReference>
<dbReference type="Pfam" id="PF25593">
    <property type="entry name" value="GldD_lipo"/>
    <property type="match status" value="1"/>
</dbReference>
<accession>A0A2U8QT11</accession>
<dbReference type="AlphaFoldDB" id="A0A2U8QT11"/>
<feature type="chain" id="PRO_5016106452" evidence="1">
    <location>
        <begin position="24"/>
        <end position="189"/>
    </location>
</feature>
<protein>
    <submittedName>
        <fullName evidence="2">Gliding motility lipoprotein GldD</fullName>
    </submittedName>
</protein>
<keyword evidence="2" id="KW-0449">Lipoprotein</keyword>
<dbReference type="NCBIfam" id="TIGR03512">
    <property type="entry name" value="GldD_lipo"/>
    <property type="match status" value="1"/>
</dbReference>
<feature type="signal peptide" evidence="1">
    <location>
        <begin position="1"/>
        <end position="23"/>
    </location>
</feature>
<proteinExistence type="predicted"/>
<evidence type="ECO:0000313" key="3">
    <source>
        <dbReference type="Proteomes" id="UP000245429"/>
    </source>
</evidence>
<dbReference type="OrthoDB" id="679501at2"/>
<gene>
    <name evidence="2" type="primary">gldD</name>
    <name evidence="2" type="ORF">DI487_04970</name>
</gene>
<dbReference type="InterPro" id="IPR019850">
    <property type="entry name" value="GldD-like"/>
</dbReference>
<evidence type="ECO:0000256" key="1">
    <source>
        <dbReference type="SAM" id="SignalP"/>
    </source>
</evidence>
<dbReference type="KEGG" id="fse:DI487_04970"/>
<keyword evidence="3" id="KW-1185">Reference proteome</keyword>
<sequence length="189" mass="21598">MLKKSIMRKIILILLFLGLQSCGEDTLPKPQGQLRLEYPNPVYGKLEGSCPFTFDVNNETKIKGNENCSFELHYPKMKATIYVTYKKVEGNVEDLLRDAQKLTYEHAIKADEISTQPYINSEKKVYGMFSEVGGNAATNAQFYVTDSTKNFLVGSMYFYAKPNFDSILPAASYVKDDIRRIMESVEWKE</sequence>
<organism evidence="2 3">
    <name type="scientific">Flavobacterium sediminis</name>
    <dbReference type="NCBI Taxonomy" id="2201181"/>
    <lineage>
        <taxon>Bacteria</taxon>
        <taxon>Pseudomonadati</taxon>
        <taxon>Bacteroidota</taxon>
        <taxon>Flavobacteriia</taxon>
        <taxon>Flavobacteriales</taxon>
        <taxon>Flavobacteriaceae</taxon>
        <taxon>Flavobacterium</taxon>
    </lineage>
</organism>
<reference evidence="2 3" key="1">
    <citation type="submission" date="2018-05" db="EMBL/GenBank/DDBJ databases">
        <title>Flavobacterium sp. MEBiC07310.</title>
        <authorList>
            <person name="Baek K."/>
        </authorList>
    </citation>
    <scope>NUCLEOTIDE SEQUENCE [LARGE SCALE GENOMIC DNA]</scope>
    <source>
        <strain evidence="2 3">MEBiC07310</strain>
    </source>
</reference>
<dbReference type="EMBL" id="CP029463">
    <property type="protein sequence ID" value="AWM13278.1"/>
    <property type="molecule type" value="Genomic_DNA"/>
</dbReference>